<dbReference type="SUPFAM" id="SSF52540">
    <property type="entry name" value="P-loop containing nucleoside triphosphate hydrolases"/>
    <property type="match status" value="1"/>
</dbReference>
<dbReference type="Gene3D" id="3.40.50.300">
    <property type="entry name" value="P-loop containing nucleotide triphosphate hydrolases"/>
    <property type="match status" value="2"/>
</dbReference>
<dbReference type="AlphaFoldDB" id="A0A2V1JMY2"/>
<dbReference type="RefSeq" id="WP_109216184.1">
    <property type="nucleotide sequence ID" value="NZ_JRFU01000129.1"/>
</dbReference>
<dbReference type="GO" id="GO:0006302">
    <property type="term" value="P:double-strand break repair"/>
    <property type="evidence" value="ECO:0007669"/>
    <property type="project" value="InterPro"/>
</dbReference>
<comment type="caution">
    <text evidence="6">The sequence shown here is derived from an EMBL/GenBank/DDBJ whole genome shotgun (WGS) entry which is preliminary data.</text>
</comment>
<dbReference type="PANTHER" id="PTHR32114">
    <property type="entry name" value="ABC TRANSPORTER ABCH.3"/>
    <property type="match status" value="1"/>
</dbReference>
<proteinExistence type="inferred from homology"/>
<dbReference type="PANTHER" id="PTHR32114:SF2">
    <property type="entry name" value="ABC TRANSPORTER ABCH.3"/>
    <property type="match status" value="1"/>
</dbReference>
<dbReference type="InterPro" id="IPR038729">
    <property type="entry name" value="Rad50/SbcC_AAA"/>
</dbReference>
<dbReference type="InterPro" id="IPR027417">
    <property type="entry name" value="P-loop_NTPase"/>
</dbReference>
<accession>A0A2V1JMY2</accession>
<dbReference type="OrthoDB" id="9795626at2"/>
<feature type="coiled-coil region" evidence="4">
    <location>
        <begin position="407"/>
        <end position="496"/>
    </location>
</feature>
<evidence type="ECO:0000313" key="7">
    <source>
        <dbReference type="Proteomes" id="UP000245288"/>
    </source>
</evidence>
<dbReference type="Pfam" id="PF13558">
    <property type="entry name" value="SbcC_Walker_B"/>
    <property type="match status" value="1"/>
</dbReference>
<evidence type="ECO:0000256" key="1">
    <source>
        <dbReference type="ARBA" id="ARBA00006930"/>
    </source>
</evidence>
<feature type="coiled-coil region" evidence="4">
    <location>
        <begin position="646"/>
        <end position="680"/>
    </location>
</feature>
<organism evidence="6 7">
    <name type="scientific">Eubacterium ramulus</name>
    <dbReference type="NCBI Taxonomy" id="39490"/>
    <lineage>
        <taxon>Bacteria</taxon>
        <taxon>Bacillati</taxon>
        <taxon>Bacillota</taxon>
        <taxon>Clostridia</taxon>
        <taxon>Eubacteriales</taxon>
        <taxon>Eubacteriaceae</taxon>
        <taxon>Eubacterium</taxon>
    </lineage>
</organism>
<dbReference type="Pfam" id="PF13476">
    <property type="entry name" value="AAA_23"/>
    <property type="match status" value="1"/>
</dbReference>
<keyword evidence="7" id="KW-1185">Reference proteome</keyword>
<comment type="similarity">
    <text evidence="1">Belongs to the SMC family. SbcC subfamily.</text>
</comment>
<dbReference type="EMBL" id="JRFU01000129">
    <property type="protein sequence ID" value="PWE86112.1"/>
    <property type="molecule type" value="Genomic_DNA"/>
</dbReference>
<dbReference type="InterPro" id="IPR025662">
    <property type="entry name" value="Sigma_54_int_dom_ATP-bd_1"/>
</dbReference>
<name>A0A2V1JMY2_EUBRA</name>
<feature type="coiled-coil region" evidence="4">
    <location>
        <begin position="707"/>
        <end position="751"/>
    </location>
</feature>
<dbReference type="Proteomes" id="UP000245288">
    <property type="component" value="Unassembled WGS sequence"/>
</dbReference>
<feature type="coiled-coil region" evidence="4">
    <location>
        <begin position="246"/>
        <end position="375"/>
    </location>
</feature>
<evidence type="ECO:0000256" key="3">
    <source>
        <dbReference type="ARBA" id="ARBA00013368"/>
    </source>
</evidence>
<dbReference type="PROSITE" id="PS00675">
    <property type="entry name" value="SIGMA54_INTERACT_1"/>
    <property type="match status" value="1"/>
</dbReference>
<feature type="coiled-coil region" evidence="4">
    <location>
        <begin position="796"/>
        <end position="859"/>
    </location>
</feature>
<evidence type="ECO:0000256" key="2">
    <source>
        <dbReference type="ARBA" id="ARBA00011322"/>
    </source>
</evidence>
<feature type="domain" description="Rad50/SbcC-type AAA" evidence="5">
    <location>
        <begin position="5"/>
        <end position="286"/>
    </location>
</feature>
<dbReference type="GO" id="GO:0016887">
    <property type="term" value="F:ATP hydrolysis activity"/>
    <property type="evidence" value="ECO:0007669"/>
    <property type="project" value="InterPro"/>
</dbReference>
<evidence type="ECO:0000313" key="6">
    <source>
        <dbReference type="EMBL" id="PWE86112.1"/>
    </source>
</evidence>
<evidence type="ECO:0000259" key="5">
    <source>
        <dbReference type="Pfam" id="PF13476"/>
    </source>
</evidence>
<evidence type="ECO:0000256" key="4">
    <source>
        <dbReference type="SAM" id="Coils"/>
    </source>
</evidence>
<keyword evidence="4" id="KW-0175">Coiled coil</keyword>
<comment type="subunit">
    <text evidence="2">Heterodimer of SbcC and SbcD.</text>
</comment>
<sequence>MKPLKLTMQAFGSYVKPGTIDFEKPEQNLFLITGDTGAGKTTIFDAIVFALYGEASSGTNKKSGNELQSQYAKPELDPFVELTFSEGDGASRQVYTVRRTPRHIRPLKRGTGTKEEKETVSLILPDQTEFSQNKKETDEKLVEILGLTKGQFMQVAMIAQGEFMELLRAKSDEKKVIFRKLFNTEPYQKIVEELGQRRKEKQQEIAVIRTECQTEAGHIEIPEQYERADIVQEIKEKVIRSEQFLVTDMEQLLEELEQLCAYLQEKQQEIKAQLQAAEQERNQAQEKFAKAEQLLQVYQQLEQAKTVLDECKAEAEQMQKQELLTGQIRSAYEIQSGFKRLQDSMQLIENTEKELQNCEQQLPELLKNVQEAAEQEKTTGAEQQKQNAAYNRVAERVNQALETFRKIADVTAQIQKKEAEQKSAEQEAKQAEEKQKQLESQIQQWKAQEEAKKDAPTKLAYWENQKKEAEALAEEVQEAKKLHAESTKQKKIVEAEQKEFSDASKNYQEAHGRYETMRQIFFNMQAGLLAKEQLKPGQPCPVCGSVEHPAPCELAEEHSEITREKLDEMSLEIEKLRAEQETCALRAHAAGALAEEKELIAKNAVEKLFGHMQDSLQEIPEMMELALVEAVVDASQKELELEGKELLADVKLLEKVQNQLQNAEAEKVQLEEALQKAKVHQQSVQTELESSRAVLKNLTGLLTFASKEEAERELESVNGAKMQADEAYAKAAKLTEQARQTLDKVQVLEHRYREELPKLVEARRQRQTEYKALLTERDLTEEKWQELTQKYTAKDAEMFQQEINVYKEKLARAQGIYTSAKEQIGEQPKPDLEAIMQKREEAENQLQNLRNEQEQWNQYTRTDCAAYDILKPKMENRAQILAQHQRINELYNRLAGNVSGSRMDLETFVQRQYLEKILYAANRRFLEMSAGQFELRMYDLEKAGEGRNHGLDLMVYSAVTGKVREVRTLSGGESFMAALSLALGMADQIQESSAAIHLDVMFIDEGFGSLDENSRNQAVRVLQEMAGGSKLIGIISHVTELKQEIDDQLIVSKDENGSHVRWQIS</sequence>
<reference evidence="6 7" key="1">
    <citation type="submission" date="2014-09" db="EMBL/GenBank/DDBJ databases">
        <title>Butyrate-producing bacteria isolated from human gut.</title>
        <authorList>
            <person name="Zhang Q."/>
            <person name="Zhao L."/>
        </authorList>
    </citation>
    <scope>NUCLEOTIDE SEQUENCE [LARGE SCALE GENOMIC DNA]</scope>
    <source>
        <strain evidence="6 7">21</strain>
    </source>
</reference>
<protein>
    <recommendedName>
        <fullName evidence="3">Nuclease SbcCD subunit C</fullName>
    </recommendedName>
</protein>
<gene>
    <name evidence="6" type="ORF">LG34_11965</name>
</gene>